<dbReference type="Bgee" id="ENSXETG00000030901">
    <property type="expression patterns" value="Expressed in heart and 13 other cell types or tissues"/>
</dbReference>
<keyword evidence="6" id="KW-1133">Transmembrane helix</keyword>
<accession>A0A6I8R1D3</accession>
<keyword evidence="7" id="KW-0496">Mitochondrion</keyword>
<dbReference type="InterPro" id="IPR020164">
    <property type="entry name" value="Cyt_c_Oxase_assmbl_COX16"/>
</dbReference>
<evidence type="ECO:0000256" key="7">
    <source>
        <dbReference type="ARBA" id="ARBA00023128"/>
    </source>
</evidence>
<evidence type="ECO:0000256" key="6">
    <source>
        <dbReference type="ARBA" id="ARBA00022989"/>
    </source>
</evidence>
<reference evidence="10" key="2">
    <citation type="submission" date="2020-05" db="UniProtKB">
        <authorList>
            <consortium name="Ensembl"/>
        </authorList>
    </citation>
    <scope>IDENTIFICATION</scope>
</reference>
<dbReference type="Ensembl" id="ENSXETT00000095323">
    <property type="protein sequence ID" value="ENSXETP00000075139"/>
    <property type="gene ID" value="ENSXETG00000030901"/>
</dbReference>
<dbReference type="GO" id="GO:0005743">
    <property type="term" value="C:mitochondrial inner membrane"/>
    <property type="evidence" value="ECO:0007669"/>
    <property type="project" value="UniProtKB-SubCell"/>
</dbReference>
<feature type="region of interest" description="Disordered" evidence="9">
    <location>
        <begin position="56"/>
        <end position="81"/>
    </location>
</feature>
<proteinExistence type="inferred from homology"/>
<dbReference type="PANTHER" id="PTHR17130">
    <property type="entry name" value="MITOCHONDRIAL OUTER MEMBRANE PROTEIN 25"/>
    <property type="match status" value="1"/>
</dbReference>
<evidence type="ECO:0000256" key="2">
    <source>
        <dbReference type="ARBA" id="ARBA00008370"/>
    </source>
</evidence>
<sequence>MASTIWRSLMRNKTFRYGAPMLMDPALEELVSKKRVSLESEFEKIKDSNYEDWKNVRGPRPWEDSKSLQLEQTNSAIPKQA</sequence>
<reference evidence="10" key="1">
    <citation type="journal article" date="2010" name="Science">
        <title>The genome of the Western clawed frog Xenopus tropicalis.</title>
        <authorList>
            <person name="Hellsten U."/>
            <person name="Harland R.M."/>
            <person name="Gilchrist M.J."/>
            <person name="Hendrix D."/>
            <person name="Jurka J."/>
            <person name="Kapitonov V."/>
            <person name="Ovcharenko I."/>
            <person name="Putnam N.H."/>
            <person name="Shu S."/>
            <person name="Taher L."/>
            <person name="Blitz I.L."/>
            <person name="Blumberg B."/>
            <person name="Dichmann D.S."/>
            <person name="Dubchak I."/>
            <person name="Amaya E."/>
            <person name="Detter J.C."/>
            <person name="Fletcher R."/>
            <person name="Gerhard D.S."/>
            <person name="Goodstein D."/>
            <person name="Graves T."/>
            <person name="Grigoriev I.V."/>
            <person name="Grimwood J."/>
            <person name="Kawashima T."/>
            <person name="Lindquist E."/>
            <person name="Lucas S.M."/>
            <person name="Mead P.E."/>
            <person name="Mitros T."/>
            <person name="Ogino H."/>
            <person name="Ohta Y."/>
            <person name="Poliakov A.V."/>
            <person name="Pollet N."/>
            <person name="Robert J."/>
            <person name="Salamov A."/>
            <person name="Sater A.K."/>
            <person name="Schmutz J."/>
            <person name="Terry A."/>
            <person name="Vize P.D."/>
            <person name="Warren W.C."/>
            <person name="Wells D."/>
            <person name="Wills A."/>
            <person name="Wilson R.K."/>
            <person name="Zimmerman L.B."/>
            <person name="Zorn A.M."/>
            <person name="Grainger R."/>
            <person name="Grammer T."/>
            <person name="Khokha M.K."/>
            <person name="Richardson P.M."/>
            <person name="Rokhsar D.S."/>
        </authorList>
    </citation>
    <scope>NUCLEOTIDE SEQUENCE [LARGE SCALE GENOMIC DNA]</scope>
    <source>
        <strain evidence="10">Nigerian</strain>
    </source>
</reference>
<organism evidence="10">
    <name type="scientific">Xenopus tropicalis</name>
    <name type="common">Western clawed frog</name>
    <name type="synonym">Silurana tropicalis</name>
    <dbReference type="NCBI Taxonomy" id="8364"/>
    <lineage>
        <taxon>Eukaryota</taxon>
        <taxon>Metazoa</taxon>
        <taxon>Chordata</taxon>
        <taxon>Craniata</taxon>
        <taxon>Vertebrata</taxon>
        <taxon>Euteleostomi</taxon>
        <taxon>Amphibia</taxon>
        <taxon>Batrachia</taxon>
        <taxon>Anura</taxon>
        <taxon>Pipoidea</taxon>
        <taxon>Pipidae</taxon>
        <taxon>Xenopodinae</taxon>
        <taxon>Xenopus</taxon>
        <taxon>Silurana</taxon>
    </lineage>
</organism>
<protein>
    <recommendedName>
        <fullName evidence="3">Cytochrome c oxidase assembly protein COX16 homolog, mitochondrial</fullName>
    </recommendedName>
</protein>
<dbReference type="Pfam" id="PF14138">
    <property type="entry name" value="COX16"/>
    <property type="match status" value="1"/>
</dbReference>
<keyword evidence="5" id="KW-0999">Mitochondrion inner membrane</keyword>
<comment type="similarity">
    <text evidence="2">Belongs to the COX16 family.</text>
</comment>
<dbReference type="PANTHER" id="PTHR17130:SF14">
    <property type="entry name" value="CYTOCHROME C OXIDASE ASSEMBLY PROTEIN COX16 HOMOLOG, MITOCHONDRIAL"/>
    <property type="match status" value="1"/>
</dbReference>
<evidence type="ECO:0000256" key="4">
    <source>
        <dbReference type="ARBA" id="ARBA00022692"/>
    </source>
</evidence>
<keyword evidence="8" id="KW-0472">Membrane</keyword>
<evidence type="ECO:0000256" key="1">
    <source>
        <dbReference type="ARBA" id="ARBA00004434"/>
    </source>
</evidence>
<feature type="compositionally biased region" description="Polar residues" evidence="9">
    <location>
        <begin position="67"/>
        <end position="81"/>
    </location>
</feature>
<gene>
    <name evidence="10" type="primary">cox16</name>
</gene>
<keyword evidence="4" id="KW-0812">Transmembrane</keyword>
<evidence type="ECO:0000313" key="10">
    <source>
        <dbReference type="Ensembl" id="ENSXETP00000075139"/>
    </source>
</evidence>
<feature type="compositionally biased region" description="Basic and acidic residues" evidence="9">
    <location>
        <begin position="56"/>
        <end position="66"/>
    </location>
</feature>
<name>A0A6I8R1D3_XENTR</name>
<comment type="subcellular location">
    <subcellularLocation>
        <location evidence="1">Mitochondrion inner membrane</location>
        <topology evidence="1">Single-pass membrane protein</topology>
    </subcellularLocation>
</comment>
<evidence type="ECO:0000256" key="5">
    <source>
        <dbReference type="ARBA" id="ARBA00022792"/>
    </source>
</evidence>
<evidence type="ECO:0000256" key="3">
    <source>
        <dbReference type="ARBA" id="ARBA00021814"/>
    </source>
</evidence>
<dbReference type="GeneTree" id="ENSGT00520000055955"/>
<evidence type="ECO:0000256" key="9">
    <source>
        <dbReference type="SAM" id="MobiDB-lite"/>
    </source>
</evidence>
<dbReference type="AlphaFoldDB" id="A0A6I8R1D3"/>
<evidence type="ECO:0000256" key="8">
    <source>
        <dbReference type="ARBA" id="ARBA00023136"/>
    </source>
</evidence>